<protein>
    <submittedName>
        <fullName evidence="2">Retrovirus-related Pol polyprotein from transposon 17.6</fullName>
    </submittedName>
</protein>
<evidence type="ECO:0000313" key="2">
    <source>
        <dbReference type="EMBL" id="KAK2558823.1"/>
    </source>
</evidence>
<dbReference type="CDD" id="cd05481">
    <property type="entry name" value="retropepsin_like_LTR_1"/>
    <property type="match status" value="1"/>
</dbReference>
<dbReference type="CDD" id="cd01647">
    <property type="entry name" value="RT_LTR"/>
    <property type="match status" value="1"/>
</dbReference>
<comment type="caution">
    <text evidence="2">The sequence shown here is derived from an EMBL/GenBank/DDBJ whole genome shotgun (WGS) entry which is preliminary data.</text>
</comment>
<dbReference type="InterPro" id="IPR021109">
    <property type="entry name" value="Peptidase_aspartic_dom_sf"/>
</dbReference>
<dbReference type="InterPro" id="IPR043128">
    <property type="entry name" value="Rev_trsase/Diguanyl_cyclase"/>
</dbReference>
<dbReference type="FunFam" id="3.30.70.270:FF:000063">
    <property type="entry name" value="Zinc knuckle domaincontaining protein"/>
    <property type="match status" value="1"/>
</dbReference>
<dbReference type="SUPFAM" id="SSF50630">
    <property type="entry name" value="Acid proteases"/>
    <property type="match status" value="1"/>
</dbReference>
<dbReference type="Gene3D" id="3.30.70.270">
    <property type="match status" value="2"/>
</dbReference>
<evidence type="ECO:0000313" key="3">
    <source>
        <dbReference type="Proteomes" id="UP001249851"/>
    </source>
</evidence>
<dbReference type="AlphaFoldDB" id="A0AAD9QCQ0"/>
<organism evidence="2 3">
    <name type="scientific">Acropora cervicornis</name>
    <name type="common">Staghorn coral</name>
    <dbReference type="NCBI Taxonomy" id="6130"/>
    <lineage>
        <taxon>Eukaryota</taxon>
        <taxon>Metazoa</taxon>
        <taxon>Cnidaria</taxon>
        <taxon>Anthozoa</taxon>
        <taxon>Hexacorallia</taxon>
        <taxon>Scleractinia</taxon>
        <taxon>Astrocoeniina</taxon>
        <taxon>Acroporidae</taxon>
        <taxon>Acropora</taxon>
    </lineage>
</organism>
<dbReference type="PANTHER" id="PTHR37984:SF8">
    <property type="entry name" value="CCHC-TYPE DOMAIN-CONTAINING PROTEIN"/>
    <property type="match status" value="1"/>
</dbReference>
<proteinExistence type="predicted"/>
<dbReference type="InterPro" id="IPR050951">
    <property type="entry name" value="Retrovirus_Pol_polyprotein"/>
</dbReference>
<dbReference type="SUPFAM" id="SSF56672">
    <property type="entry name" value="DNA/RNA polymerases"/>
    <property type="match status" value="1"/>
</dbReference>
<dbReference type="InterPro" id="IPR000477">
    <property type="entry name" value="RT_dom"/>
</dbReference>
<evidence type="ECO:0000259" key="1">
    <source>
        <dbReference type="Pfam" id="PF00078"/>
    </source>
</evidence>
<accession>A0AAD9QCQ0</accession>
<dbReference type="Gene3D" id="3.10.10.10">
    <property type="entry name" value="HIV Type 1 Reverse Transcriptase, subunit A, domain 1"/>
    <property type="match status" value="1"/>
</dbReference>
<dbReference type="EMBL" id="JARQWQ010000043">
    <property type="protein sequence ID" value="KAK2558823.1"/>
    <property type="molecule type" value="Genomic_DNA"/>
</dbReference>
<dbReference type="PANTHER" id="PTHR37984">
    <property type="entry name" value="PROTEIN CBG26694"/>
    <property type="match status" value="1"/>
</dbReference>
<reference evidence="2" key="1">
    <citation type="journal article" date="2023" name="G3 (Bethesda)">
        <title>Whole genome assembly and annotation of the endangered Caribbean coral Acropora cervicornis.</title>
        <authorList>
            <person name="Selwyn J.D."/>
            <person name="Vollmer S.V."/>
        </authorList>
    </citation>
    <scope>NUCLEOTIDE SEQUENCE</scope>
    <source>
        <strain evidence="2">K2</strain>
    </source>
</reference>
<feature type="domain" description="Reverse transcriptase" evidence="1">
    <location>
        <begin position="238"/>
        <end position="399"/>
    </location>
</feature>
<gene>
    <name evidence="2" type="ORF">P5673_019038</name>
</gene>
<dbReference type="Gene3D" id="2.40.70.10">
    <property type="entry name" value="Acid Proteases"/>
    <property type="match status" value="1"/>
</dbReference>
<sequence>MAKANVNIVKRESGSDDEYCLRLESLDESEILCVHLASDHEYVRKLFATISLGNLMVKIQLDRGATCNLLPAKYLEDRNKLTPTRKRLTMYNDTMIKPLGTCKMEVRNPKNARSYHVEFVVVDSDRAVPILGNQTMQQMDLISVQQHNVMSVSTSQAGFTAEQLLKDYPDVFEGTGKLAGQYTLEVVDGAMPVVHPPRRVPVVLKGKLKEELDRLQSLGIIEQVTDPTPWVSSLVTVLKPNGQIRVCIDPKDLNRVLSRSHYPTPTIDEILPELSRAKVFSIVDAKNRFWHVELDDDSSRLTTFNSPFGVFHWLCLPFGLCTAPEEFQRRLNHALEGLKGVRTNHDDILVFGEGSTEDEALVDHDRNLRSLMQRCREQNVKLNKAKVKLWCGELPFLGHLITKDGLKADPANIRAVLEVPTPTDVSSVRRFLGFTNYMSKFLPRLSDVCEPLRKLTLPDVEWFWTNLHDSAVKRLLTNTPVLKYFDSTKGVTL</sequence>
<name>A0AAD9QCQ0_ACRCE</name>
<dbReference type="FunFam" id="3.10.10.10:FF:000003">
    <property type="entry name" value="Retrovirus-related Pol polyprotein from transposon 297-like Protein"/>
    <property type="match status" value="1"/>
</dbReference>
<dbReference type="Pfam" id="PF00078">
    <property type="entry name" value="RVT_1"/>
    <property type="match status" value="1"/>
</dbReference>
<dbReference type="Proteomes" id="UP001249851">
    <property type="component" value="Unassembled WGS sequence"/>
</dbReference>
<keyword evidence="3" id="KW-1185">Reference proteome</keyword>
<reference evidence="2" key="2">
    <citation type="journal article" date="2023" name="Science">
        <title>Genomic signatures of disease resistance in endangered staghorn corals.</title>
        <authorList>
            <person name="Vollmer S.V."/>
            <person name="Selwyn J.D."/>
            <person name="Despard B.A."/>
            <person name="Roesel C.L."/>
        </authorList>
    </citation>
    <scope>NUCLEOTIDE SEQUENCE</scope>
    <source>
        <strain evidence="2">K2</strain>
    </source>
</reference>
<dbReference type="InterPro" id="IPR043502">
    <property type="entry name" value="DNA/RNA_pol_sf"/>
</dbReference>